<organism evidence="7 8">
    <name type="scientific">Monosporascus ibericus</name>
    <dbReference type="NCBI Taxonomy" id="155417"/>
    <lineage>
        <taxon>Eukaryota</taxon>
        <taxon>Fungi</taxon>
        <taxon>Dikarya</taxon>
        <taxon>Ascomycota</taxon>
        <taxon>Pezizomycotina</taxon>
        <taxon>Sordariomycetes</taxon>
        <taxon>Xylariomycetidae</taxon>
        <taxon>Xylariales</taxon>
        <taxon>Xylariales incertae sedis</taxon>
        <taxon>Monosporascus</taxon>
    </lineage>
</organism>
<proteinExistence type="predicted"/>
<dbReference type="PANTHER" id="PTHR31069:SF31">
    <property type="entry name" value="MONODICTYPHENONE CLUSTER TRANSCRIPTION FACTOR-RELATED"/>
    <property type="match status" value="1"/>
</dbReference>
<evidence type="ECO:0000256" key="1">
    <source>
        <dbReference type="ARBA" id="ARBA00023015"/>
    </source>
</evidence>
<dbReference type="EMBL" id="QJNU01000085">
    <property type="protein sequence ID" value="RYP07699.1"/>
    <property type="molecule type" value="Genomic_DNA"/>
</dbReference>
<dbReference type="PRINTS" id="PR00755">
    <property type="entry name" value="AFLATOXINBRP"/>
</dbReference>
<evidence type="ECO:0000313" key="8">
    <source>
        <dbReference type="Proteomes" id="UP000293360"/>
    </source>
</evidence>
<dbReference type="GO" id="GO:0008270">
    <property type="term" value="F:zinc ion binding"/>
    <property type="evidence" value="ECO:0007669"/>
    <property type="project" value="InterPro"/>
</dbReference>
<evidence type="ECO:0000256" key="3">
    <source>
        <dbReference type="ARBA" id="ARBA00023163"/>
    </source>
</evidence>
<evidence type="ECO:0000313" key="7">
    <source>
        <dbReference type="EMBL" id="RYP07699.1"/>
    </source>
</evidence>
<dbReference type="Pfam" id="PF00172">
    <property type="entry name" value="Zn_clus"/>
    <property type="match status" value="1"/>
</dbReference>
<sequence length="407" mass="43566">MSLPQGESPVDSGTEAKLRASCDSCNEAKVRCSQTKPTCARCARKGSSCIYGLSRRSHKTAPRIGESASSFLSAHTWAGPDLGDMSGSSSYQHDTTRRPAAGNGCGTSDFSYDFSVYTHLPESHPRSSAHQPSAIHQQLMAQHPPVALDFDLSSSGIGLGALLPLSDLDGVSMFNPETAHAPSSTLSKDEDESRSRSDSAGYDTPILSTVGGQPIDGKEGCKCSLEIVSQLSLISQLCHDKILSLDVQLSHLKGGIKMAEAVMQCQCRGNIMLVGILMGCILDGFETLMARCGLTSTSPSATSSTNSNEGSASAAASTAVPRISWGVLQIEDTDEDELKHQLFLLSLRRTESVLRQFNESVRQLSTTAGMQDQSSGTYALACGRIHTWLEQRIRIVKDSFALQDINR</sequence>
<protein>
    <recommendedName>
        <fullName evidence="6">Zn(2)-C6 fungal-type domain-containing protein</fullName>
    </recommendedName>
</protein>
<keyword evidence="8" id="KW-1185">Reference proteome</keyword>
<dbReference type="GO" id="GO:0003677">
    <property type="term" value="F:DNA binding"/>
    <property type="evidence" value="ECO:0007669"/>
    <property type="project" value="UniProtKB-KW"/>
</dbReference>
<evidence type="ECO:0000259" key="6">
    <source>
        <dbReference type="PROSITE" id="PS50048"/>
    </source>
</evidence>
<feature type="compositionally biased region" description="Basic and acidic residues" evidence="5">
    <location>
        <begin position="187"/>
        <end position="197"/>
    </location>
</feature>
<keyword evidence="4" id="KW-0539">Nucleus</keyword>
<dbReference type="InterPro" id="IPR050675">
    <property type="entry name" value="OAF3"/>
</dbReference>
<dbReference type="GO" id="GO:0000981">
    <property type="term" value="F:DNA-binding transcription factor activity, RNA polymerase II-specific"/>
    <property type="evidence" value="ECO:0007669"/>
    <property type="project" value="InterPro"/>
</dbReference>
<evidence type="ECO:0000256" key="2">
    <source>
        <dbReference type="ARBA" id="ARBA00023125"/>
    </source>
</evidence>
<feature type="domain" description="Zn(2)-C6 fungal-type" evidence="6">
    <location>
        <begin position="21"/>
        <end position="51"/>
    </location>
</feature>
<reference evidence="7 8" key="1">
    <citation type="submission" date="2018-06" db="EMBL/GenBank/DDBJ databases">
        <title>Complete Genomes of Monosporascus.</title>
        <authorList>
            <person name="Robinson A.J."/>
            <person name="Natvig D.O."/>
        </authorList>
    </citation>
    <scope>NUCLEOTIDE SEQUENCE [LARGE SCALE GENOMIC DNA]</scope>
    <source>
        <strain evidence="7 8">CBS 110550</strain>
    </source>
</reference>
<evidence type="ECO:0000256" key="4">
    <source>
        <dbReference type="ARBA" id="ARBA00023242"/>
    </source>
</evidence>
<name>A0A4V1XBW8_9PEZI</name>
<dbReference type="CDD" id="cd00067">
    <property type="entry name" value="GAL4"/>
    <property type="match status" value="1"/>
</dbReference>
<dbReference type="OrthoDB" id="2328572at2759"/>
<dbReference type="AlphaFoldDB" id="A0A4V1XBW8"/>
<comment type="caution">
    <text evidence="7">The sequence shown here is derived from an EMBL/GenBank/DDBJ whole genome shotgun (WGS) entry which is preliminary data.</text>
</comment>
<dbReference type="SMART" id="SM00066">
    <property type="entry name" value="GAL4"/>
    <property type="match status" value="1"/>
</dbReference>
<keyword evidence="1" id="KW-0805">Transcription regulation</keyword>
<dbReference type="Gene3D" id="4.10.240.10">
    <property type="entry name" value="Zn(2)-C6 fungal-type DNA-binding domain"/>
    <property type="match status" value="1"/>
</dbReference>
<dbReference type="InterPro" id="IPR001138">
    <property type="entry name" value="Zn2Cys6_DnaBD"/>
</dbReference>
<gene>
    <name evidence="7" type="ORF">DL764_002361</name>
</gene>
<dbReference type="PANTHER" id="PTHR31069">
    <property type="entry name" value="OLEATE-ACTIVATED TRANSCRIPTION FACTOR 1-RELATED"/>
    <property type="match status" value="1"/>
</dbReference>
<keyword evidence="2" id="KW-0238">DNA-binding</keyword>
<evidence type="ECO:0000256" key="5">
    <source>
        <dbReference type="SAM" id="MobiDB-lite"/>
    </source>
</evidence>
<keyword evidence="3" id="KW-0804">Transcription</keyword>
<dbReference type="PROSITE" id="PS50048">
    <property type="entry name" value="ZN2_CY6_FUNGAL_2"/>
    <property type="match status" value="1"/>
</dbReference>
<feature type="region of interest" description="Disordered" evidence="5">
    <location>
        <begin position="174"/>
        <end position="211"/>
    </location>
</feature>
<accession>A0A4V1XBW8</accession>
<dbReference type="Proteomes" id="UP000293360">
    <property type="component" value="Unassembled WGS sequence"/>
</dbReference>
<dbReference type="InterPro" id="IPR036864">
    <property type="entry name" value="Zn2-C6_fun-type_DNA-bd_sf"/>
</dbReference>
<dbReference type="SUPFAM" id="SSF57701">
    <property type="entry name" value="Zn2/Cys6 DNA-binding domain"/>
    <property type="match status" value="1"/>
</dbReference>